<keyword evidence="8" id="KW-0472">Membrane</keyword>
<evidence type="ECO:0000256" key="14">
    <source>
        <dbReference type="SAM" id="MobiDB-lite"/>
    </source>
</evidence>
<accession>A0AAD4DHU7</accession>
<dbReference type="PROSITE" id="PS50002">
    <property type="entry name" value="SH3"/>
    <property type="match status" value="1"/>
</dbReference>
<feature type="region of interest" description="Disordered" evidence="14">
    <location>
        <begin position="314"/>
        <end position="337"/>
    </location>
</feature>
<comment type="subcellular location">
    <subcellularLocation>
        <location evidence="12">Peroxisome membrane</location>
    </subcellularLocation>
</comment>
<keyword evidence="5" id="KW-0653">Protein transport</keyword>
<evidence type="ECO:0000256" key="9">
    <source>
        <dbReference type="ARBA" id="ARBA00023140"/>
    </source>
</evidence>
<evidence type="ECO:0000256" key="3">
    <source>
        <dbReference type="ARBA" id="ARBA00022448"/>
    </source>
</evidence>
<dbReference type="GO" id="GO:0016560">
    <property type="term" value="P:protein import into peroxisome matrix, docking"/>
    <property type="evidence" value="ECO:0007669"/>
    <property type="project" value="InterPro"/>
</dbReference>
<evidence type="ECO:0000256" key="6">
    <source>
        <dbReference type="ARBA" id="ARBA00022989"/>
    </source>
</evidence>
<evidence type="ECO:0000256" key="5">
    <source>
        <dbReference type="ARBA" id="ARBA00022927"/>
    </source>
</evidence>
<dbReference type="Proteomes" id="UP001194580">
    <property type="component" value="Unassembled WGS sequence"/>
</dbReference>
<keyword evidence="9" id="KW-0576">Peroxisome</keyword>
<feature type="compositionally biased region" description="Low complexity" evidence="14">
    <location>
        <begin position="27"/>
        <end position="38"/>
    </location>
</feature>
<feature type="compositionally biased region" description="Basic and acidic residues" evidence="14">
    <location>
        <begin position="1"/>
        <end position="10"/>
    </location>
</feature>
<feature type="domain" description="SH3" evidence="15">
    <location>
        <begin position="341"/>
        <end position="407"/>
    </location>
</feature>
<dbReference type="InterPro" id="IPR001452">
    <property type="entry name" value="SH3_domain"/>
</dbReference>
<dbReference type="Gene3D" id="2.30.30.40">
    <property type="entry name" value="SH3 Domains"/>
    <property type="match status" value="1"/>
</dbReference>
<evidence type="ECO:0000256" key="2">
    <source>
        <dbReference type="ARBA" id="ARBA00022443"/>
    </source>
</evidence>
<dbReference type="PANTHER" id="PTHR19332:SF1">
    <property type="entry name" value="PEROXISOMAL MEMBRANE PROTEIN PEX13"/>
    <property type="match status" value="1"/>
</dbReference>
<dbReference type="Pfam" id="PF00018">
    <property type="entry name" value="SH3_1"/>
    <property type="match status" value="1"/>
</dbReference>
<dbReference type="GO" id="GO:0005778">
    <property type="term" value="C:peroxisomal membrane"/>
    <property type="evidence" value="ECO:0007669"/>
    <property type="project" value="UniProtKB-SubCell"/>
</dbReference>
<comment type="caution">
    <text evidence="16">The sequence shown here is derived from an EMBL/GenBank/DDBJ whole genome shotgun (WGS) entry which is preliminary data.</text>
</comment>
<evidence type="ECO:0000313" key="16">
    <source>
        <dbReference type="EMBL" id="KAG0276913.1"/>
    </source>
</evidence>
<reference evidence="16" key="1">
    <citation type="journal article" date="2020" name="Fungal Divers.">
        <title>Resolving the Mortierellaceae phylogeny through synthesis of multi-gene phylogenetics and phylogenomics.</title>
        <authorList>
            <person name="Vandepol N."/>
            <person name="Liber J."/>
            <person name="Desiro A."/>
            <person name="Na H."/>
            <person name="Kennedy M."/>
            <person name="Barry K."/>
            <person name="Grigoriev I.V."/>
            <person name="Miller A.N."/>
            <person name="O'Donnell K."/>
            <person name="Stajich J.E."/>
            <person name="Bonito G."/>
        </authorList>
    </citation>
    <scope>NUCLEOTIDE SEQUENCE</scope>
    <source>
        <strain evidence="16">NRRL 28262</strain>
    </source>
</reference>
<keyword evidence="4" id="KW-0812">Transmembrane</keyword>
<feature type="compositionally biased region" description="Low complexity" evidence="14">
    <location>
        <begin position="314"/>
        <end position="325"/>
    </location>
</feature>
<evidence type="ECO:0000256" key="8">
    <source>
        <dbReference type="ARBA" id="ARBA00023136"/>
    </source>
</evidence>
<comment type="similarity">
    <text evidence="1">Belongs to the peroxin-13 family.</text>
</comment>
<sequence>MPEKPWERARQANPAATSSSPVPPALPASSPAGMMSSSTTDLAGPPALPARSTAMGAMGATTSAGYRPGMNGYGSGYGSTGYGMSGYGSSYGSSYSSPYNRMGTGMGGYGSSYSSPYSRMGGYGSYGSSYGGGYGSSYGGYGSSYGGYGMNRMGMNGMSGMNGMNGMNGPMGPEEMSLMQRMEQGSAPTFQLIESVVGAFGGFAQMLESTFMATHSSFMAMVGVAEQFGHLRGYLGQVLSIFALLRWAKSLAYRMVGMKAPVNTQELTPGNFQEFQAQPRYSKRPIVIFLLAVFGLPYLMGRLIRALSNRNPAPQQGLLPGQEGQVTQAGAPGAPSQVNPQSLDFARALYDFTPSNAQQELAFRRGDIIAILSRQDPMGQESLWWRGRLRNGEMGLFPSNYVEIINKGGNGNSNSGNPAVGSTGLPGAPGAPNITSSSAAGPTANGFPAQPTIQQAADIQAALAGSAFEEFKF</sequence>
<evidence type="ECO:0000256" key="13">
    <source>
        <dbReference type="PROSITE-ProRule" id="PRU00192"/>
    </source>
</evidence>
<feature type="region of interest" description="Disordered" evidence="14">
    <location>
        <begin position="413"/>
        <end position="449"/>
    </location>
</feature>
<proteinExistence type="inferred from homology"/>
<dbReference type="EMBL" id="JAAAIL010000325">
    <property type="protein sequence ID" value="KAG0276913.1"/>
    <property type="molecule type" value="Genomic_DNA"/>
</dbReference>
<evidence type="ECO:0000256" key="10">
    <source>
        <dbReference type="ARBA" id="ARBA00029693"/>
    </source>
</evidence>
<dbReference type="AlphaFoldDB" id="A0AAD4DHU7"/>
<dbReference type="Pfam" id="PF04088">
    <property type="entry name" value="Peroxin-13_N"/>
    <property type="match status" value="1"/>
</dbReference>
<feature type="region of interest" description="Disordered" evidence="14">
    <location>
        <begin position="1"/>
        <end position="50"/>
    </location>
</feature>
<evidence type="ECO:0000313" key="17">
    <source>
        <dbReference type="Proteomes" id="UP001194580"/>
    </source>
</evidence>
<keyword evidence="3" id="KW-0813">Transport</keyword>
<dbReference type="SUPFAM" id="SSF50044">
    <property type="entry name" value="SH3-domain"/>
    <property type="match status" value="1"/>
</dbReference>
<dbReference type="SMART" id="SM00326">
    <property type="entry name" value="SH3"/>
    <property type="match status" value="1"/>
</dbReference>
<evidence type="ECO:0000256" key="12">
    <source>
        <dbReference type="ARBA" id="ARBA00046271"/>
    </source>
</evidence>
<dbReference type="InterPro" id="IPR035463">
    <property type="entry name" value="Pex13"/>
</dbReference>
<dbReference type="InterPro" id="IPR007223">
    <property type="entry name" value="Peroxin-13_N"/>
</dbReference>
<gene>
    <name evidence="16" type="primary">PEX13</name>
    <name evidence="16" type="ORF">BGZ95_006862</name>
</gene>
<evidence type="ECO:0000256" key="11">
    <source>
        <dbReference type="ARBA" id="ARBA00034535"/>
    </source>
</evidence>
<dbReference type="PANTHER" id="PTHR19332">
    <property type="entry name" value="PEROXISOMAL MEMBRANE PROTEIN PEX13"/>
    <property type="match status" value="1"/>
</dbReference>
<evidence type="ECO:0000256" key="7">
    <source>
        <dbReference type="ARBA" id="ARBA00023010"/>
    </source>
</evidence>
<evidence type="ECO:0000256" key="1">
    <source>
        <dbReference type="ARBA" id="ARBA00006033"/>
    </source>
</evidence>
<keyword evidence="2 13" id="KW-0728">SH3 domain</keyword>
<organism evidence="16 17">
    <name type="scientific">Linnemannia exigua</name>
    <dbReference type="NCBI Taxonomy" id="604196"/>
    <lineage>
        <taxon>Eukaryota</taxon>
        <taxon>Fungi</taxon>
        <taxon>Fungi incertae sedis</taxon>
        <taxon>Mucoromycota</taxon>
        <taxon>Mortierellomycotina</taxon>
        <taxon>Mortierellomycetes</taxon>
        <taxon>Mortierellales</taxon>
        <taxon>Mortierellaceae</taxon>
        <taxon>Linnemannia</taxon>
    </lineage>
</organism>
<keyword evidence="6" id="KW-1133">Transmembrane helix</keyword>
<dbReference type="InterPro" id="IPR036028">
    <property type="entry name" value="SH3-like_dom_sf"/>
</dbReference>
<evidence type="ECO:0000259" key="15">
    <source>
        <dbReference type="PROSITE" id="PS50002"/>
    </source>
</evidence>
<dbReference type="GO" id="GO:1990429">
    <property type="term" value="C:peroxisomal importomer complex"/>
    <property type="evidence" value="ECO:0007669"/>
    <property type="project" value="TreeGrafter"/>
</dbReference>
<keyword evidence="17" id="KW-1185">Reference proteome</keyword>
<evidence type="ECO:0000256" key="4">
    <source>
        <dbReference type="ARBA" id="ARBA00022692"/>
    </source>
</evidence>
<dbReference type="PRINTS" id="PR00452">
    <property type="entry name" value="SH3DOMAIN"/>
</dbReference>
<dbReference type="CDD" id="cd11771">
    <property type="entry name" value="SH3_Pex13p_fungal"/>
    <property type="match status" value="1"/>
</dbReference>
<keyword evidence="7" id="KW-0811">Translocation</keyword>
<protein>
    <recommendedName>
        <fullName evidence="11">Peroxisomal membrane protein PEX13</fullName>
    </recommendedName>
    <alternativeName>
        <fullName evidence="10">Peroxin-13</fullName>
    </alternativeName>
</protein>
<name>A0AAD4DHU7_9FUNG</name>